<evidence type="ECO:0000313" key="3">
    <source>
        <dbReference type="EMBL" id="KAJ8909579.1"/>
    </source>
</evidence>
<comment type="caution">
    <text evidence="3">The sequence shown here is derived from an EMBL/GenBank/DDBJ whole genome shotgun (WGS) entry which is preliminary data.</text>
</comment>
<reference evidence="3 4" key="1">
    <citation type="journal article" date="2023" name="Insect Mol. Biol.">
        <title>Genome sequencing provides insights into the evolution of gene families encoding plant cell wall-degrading enzymes in longhorned beetles.</title>
        <authorList>
            <person name="Shin N.R."/>
            <person name="Okamura Y."/>
            <person name="Kirsch R."/>
            <person name="Pauchet Y."/>
        </authorList>
    </citation>
    <scope>NUCLEOTIDE SEQUENCE [LARGE SCALE GENOMIC DNA]</scope>
    <source>
        <strain evidence="3">EAD_L_NR</strain>
    </source>
</reference>
<dbReference type="EMBL" id="JANEYG010000496">
    <property type="protein sequence ID" value="KAJ8909579.1"/>
    <property type="molecule type" value="Genomic_DNA"/>
</dbReference>
<evidence type="ECO:0000256" key="2">
    <source>
        <dbReference type="SAM" id="SignalP"/>
    </source>
</evidence>
<keyword evidence="2" id="KW-0732">Signal</keyword>
<dbReference type="AlphaFoldDB" id="A0AAV8V5Z0"/>
<accession>A0AAV8V5Z0</accession>
<evidence type="ECO:0000256" key="1">
    <source>
        <dbReference type="SAM" id="Coils"/>
    </source>
</evidence>
<protein>
    <submittedName>
        <fullName evidence="3">Uncharacterized protein</fullName>
    </submittedName>
</protein>
<organism evidence="3 4">
    <name type="scientific">Exocentrus adspersus</name>
    <dbReference type="NCBI Taxonomy" id="1586481"/>
    <lineage>
        <taxon>Eukaryota</taxon>
        <taxon>Metazoa</taxon>
        <taxon>Ecdysozoa</taxon>
        <taxon>Arthropoda</taxon>
        <taxon>Hexapoda</taxon>
        <taxon>Insecta</taxon>
        <taxon>Pterygota</taxon>
        <taxon>Neoptera</taxon>
        <taxon>Endopterygota</taxon>
        <taxon>Coleoptera</taxon>
        <taxon>Polyphaga</taxon>
        <taxon>Cucujiformia</taxon>
        <taxon>Chrysomeloidea</taxon>
        <taxon>Cerambycidae</taxon>
        <taxon>Lamiinae</taxon>
        <taxon>Acanthocinini</taxon>
        <taxon>Exocentrus</taxon>
    </lineage>
</organism>
<feature type="coiled-coil region" evidence="1">
    <location>
        <begin position="293"/>
        <end position="341"/>
    </location>
</feature>
<dbReference type="Proteomes" id="UP001159042">
    <property type="component" value="Unassembled WGS sequence"/>
</dbReference>
<evidence type="ECO:0000313" key="4">
    <source>
        <dbReference type="Proteomes" id="UP001159042"/>
    </source>
</evidence>
<proteinExistence type="predicted"/>
<sequence>MKCIILLTLVALCYSSSPYGFGYKSWYGYGSGLGSGYGGKMFINPDGSITVAGGNGKKVTISKNIDQTGVAISVTDPFGVSNSQYYQSWNKYTPYQDTLTQILSQYQGEVSPYIYQKLLGEVYAAVQTGQLNKSVYQTLQNLIGQTQEGYWGSQVGYVDTPYQQFFKQQQMKQGFPMTVTGFQYPYGQIGNVEGGSFPIDVYQQAPVFGGRYPSMGGYMSGIQGGFGQPTIGKTNWSNFYKYLLSGKVPQYGYQYNQYYPYSQQVGPMGQYVTEKLSGITEGESEILDQQSQIQQEQWQQQKLQQQLLEQQLQQQYQQKYLQELQQDVQQEQEQVLDLQKQQQYGVLMSLLKGTMPYGKTNFWQQLPRIYNQGGLYGSMVNPWYQGFSQYNIPTIY</sequence>
<gene>
    <name evidence="3" type="ORF">NQ315_005431</name>
</gene>
<feature type="chain" id="PRO_5043339393" evidence="2">
    <location>
        <begin position="16"/>
        <end position="396"/>
    </location>
</feature>
<name>A0AAV8V5Z0_9CUCU</name>
<keyword evidence="4" id="KW-1185">Reference proteome</keyword>
<feature type="signal peptide" evidence="2">
    <location>
        <begin position="1"/>
        <end position="15"/>
    </location>
</feature>
<keyword evidence="1" id="KW-0175">Coiled coil</keyword>